<dbReference type="InterPro" id="IPR051495">
    <property type="entry name" value="Epithelial_Barrier/Signaling"/>
</dbReference>
<comment type="subcellular location">
    <subcellularLocation>
        <location evidence="1">Membrane</location>
    </subcellularLocation>
</comment>
<accession>A0A6P8HCL4</accession>
<dbReference type="SMART" id="SM00216">
    <property type="entry name" value="VWD"/>
    <property type="match status" value="1"/>
</dbReference>
<keyword evidence="5" id="KW-1015">Disulfide bond</keyword>
<evidence type="ECO:0000313" key="8">
    <source>
        <dbReference type="RefSeq" id="XP_031552818.1"/>
    </source>
</evidence>
<protein>
    <submittedName>
        <fullName evidence="8">Mucin-like protein</fullName>
    </submittedName>
</protein>
<dbReference type="Pfam" id="PF23263">
    <property type="entry name" value="C8-3_MUC4"/>
    <property type="match status" value="1"/>
</dbReference>
<dbReference type="Pfam" id="PF00094">
    <property type="entry name" value="VWD"/>
    <property type="match status" value="1"/>
</dbReference>
<dbReference type="PROSITE" id="PS51233">
    <property type="entry name" value="VWFD"/>
    <property type="match status" value="1"/>
</dbReference>
<dbReference type="InterPro" id="IPR056619">
    <property type="entry name" value="C8-3_MUC4"/>
</dbReference>
<dbReference type="InterPro" id="IPR001846">
    <property type="entry name" value="VWF_type-D"/>
</dbReference>
<dbReference type="AlphaFoldDB" id="A0A6P8HCL4"/>
<dbReference type="RefSeq" id="XP_031552818.1">
    <property type="nucleotide sequence ID" value="XM_031696958.1"/>
</dbReference>
<keyword evidence="7" id="KW-1185">Reference proteome</keyword>
<dbReference type="OrthoDB" id="4405280at2759"/>
<evidence type="ECO:0000256" key="1">
    <source>
        <dbReference type="ARBA" id="ARBA00004370"/>
    </source>
</evidence>
<dbReference type="InParanoid" id="A0A6P8HCL4"/>
<gene>
    <name evidence="8" type="primary">LOC116289993</name>
</gene>
<sequence>MYNYPKNGIQWSVPAEREDYGRYYNSKGLPVVGFNAGHGNDIYYDHPRSGDVMVVDIDQIEGLNVFKSPDSQTIQATGNGMQGRVFIRLEDSRGEEDHRLRCVNWYYQQGDARAFTQSLEPCPCSVWQAWRDRRFRFTMWSWFWGDPHFVTLDSKNYTFNGLGEYVMLDAKDGYFQLQARTSLAKGNGTATMFSGAVAKENNSVPVQVTLPYDNETMEVLVDGKPFDFKSLTNESQDLDNGSVTVSKPKKQCLEMSFHSGMSVTICEKQHILSIVTAAPESFKNKTKGLLGTWNGNAEDDFTLPNGTVLPHDMNGNDIHYKYGMAWQVTNETSLFTYKEGESSDTFLNKKFLPMFVEDLKFYNDSLKKEAVAKCNVDTSCLFDAASIGDVEIGLSTKQLGSQLVKDSKKMSKFSNSYESQIE</sequence>
<keyword evidence="4" id="KW-0472">Membrane</keyword>
<evidence type="ECO:0000256" key="5">
    <source>
        <dbReference type="ARBA" id="ARBA00023157"/>
    </source>
</evidence>
<organism evidence="7 8">
    <name type="scientific">Actinia tenebrosa</name>
    <name type="common">Australian red waratah sea anemone</name>
    <dbReference type="NCBI Taxonomy" id="6105"/>
    <lineage>
        <taxon>Eukaryota</taxon>
        <taxon>Metazoa</taxon>
        <taxon>Cnidaria</taxon>
        <taxon>Anthozoa</taxon>
        <taxon>Hexacorallia</taxon>
        <taxon>Actiniaria</taxon>
        <taxon>Actiniidae</taxon>
        <taxon>Actinia</taxon>
    </lineage>
</organism>
<name>A0A6P8HCL4_ACTTE</name>
<evidence type="ECO:0000256" key="4">
    <source>
        <dbReference type="ARBA" id="ARBA00023136"/>
    </source>
</evidence>
<keyword evidence="3" id="KW-1133">Transmembrane helix</keyword>
<reference evidence="8" key="1">
    <citation type="submission" date="2025-08" db="UniProtKB">
        <authorList>
            <consortium name="RefSeq"/>
        </authorList>
    </citation>
    <scope>IDENTIFICATION</scope>
    <source>
        <tissue evidence="8">Tentacle</tissue>
    </source>
</reference>
<dbReference type="GeneID" id="116289993"/>
<evidence type="ECO:0000313" key="7">
    <source>
        <dbReference type="Proteomes" id="UP000515163"/>
    </source>
</evidence>
<feature type="domain" description="VWFD" evidence="6">
    <location>
        <begin position="139"/>
        <end position="334"/>
    </location>
</feature>
<proteinExistence type="predicted"/>
<dbReference type="PANTHER" id="PTHR13802:SF52">
    <property type="entry name" value="MUCIN-4"/>
    <property type="match status" value="1"/>
</dbReference>
<dbReference type="KEGG" id="aten:116289993"/>
<evidence type="ECO:0000256" key="3">
    <source>
        <dbReference type="ARBA" id="ARBA00022989"/>
    </source>
</evidence>
<dbReference type="GO" id="GO:0016020">
    <property type="term" value="C:membrane"/>
    <property type="evidence" value="ECO:0007669"/>
    <property type="project" value="UniProtKB-SubCell"/>
</dbReference>
<evidence type="ECO:0000259" key="6">
    <source>
        <dbReference type="PROSITE" id="PS51233"/>
    </source>
</evidence>
<dbReference type="PANTHER" id="PTHR13802">
    <property type="entry name" value="MUCIN 4-RELATED"/>
    <property type="match status" value="1"/>
</dbReference>
<keyword evidence="2" id="KW-0812">Transmembrane</keyword>
<evidence type="ECO:0000256" key="2">
    <source>
        <dbReference type="ARBA" id="ARBA00022692"/>
    </source>
</evidence>
<dbReference type="Proteomes" id="UP000515163">
    <property type="component" value="Unplaced"/>
</dbReference>